<evidence type="ECO:0000313" key="1">
    <source>
        <dbReference type="EMBL" id="MFD1107342.1"/>
    </source>
</evidence>
<evidence type="ECO:0008006" key="3">
    <source>
        <dbReference type="Google" id="ProtNLM"/>
    </source>
</evidence>
<dbReference type="InterPro" id="IPR011006">
    <property type="entry name" value="CheY-like_superfamily"/>
</dbReference>
<gene>
    <name evidence="1" type="ORF">ACFQ24_20945</name>
</gene>
<comment type="caution">
    <text evidence="1">The sequence shown here is derived from an EMBL/GenBank/DDBJ whole genome shotgun (WGS) entry which is preliminary data.</text>
</comment>
<dbReference type="Proteomes" id="UP001597203">
    <property type="component" value="Unassembled WGS sequence"/>
</dbReference>
<dbReference type="RefSeq" id="WP_380914818.1">
    <property type="nucleotide sequence ID" value="NZ_JBHTLS010000135.1"/>
</dbReference>
<keyword evidence="2" id="KW-1185">Reference proteome</keyword>
<accession>A0ABW3P9C4</accession>
<dbReference type="Gene3D" id="3.40.50.2300">
    <property type="match status" value="1"/>
</dbReference>
<organism evidence="1 2">
    <name type="scientific">Sphingobium olei</name>
    <dbReference type="NCBI Taxonomy" id="420955"/>
    <lineage>
        <taxon>Bacteria</taxon>
        <taxon>Pseudomonadati</taxon>
        <taxon>Pseudomonadota</taxon>
        <taxon>Alphaproteobacteria</taxon>
        <taxon>Sphingomonadales</taxon>
        <taxon>Sphingomonadaceae</taxon>
        <taxon>Sphingobium</taxon>
    </lineage>
</organism>
<dbReference type="EMBL" id="JBHTLS010000135">
    <property type="protein sequence ID" value="MFD1107342.1"/>
    <property type="molecule type" value="Genomic_DNA"/>
</dbReference>
<reference evidence="2" key="1">
    <citation type="journal article" date="2019" name="Int. J. Syst. Evol. Microbiol.">
        <title>The Global Catalogue of Microorganisms (GCM) 10K type strain sequencing project: providing services to taxonomists for standard genome sequencing and annotation.</title>
        <authorList>
            <consortium name="The Broad Institute Genomics Platform"/>
            <consortium name="The Broad Institute Genome Sequencing Center for Infectious Disease"/>
            <person name="Wu L."/>
            <person name="Ma J."/>
        </authorList>
    </citation>
    <scope>NUCLEOTIDE SEQUENCE [LARGE SCALE GENOMIC DNA]</scope>
    <source>
        <strain evidence="2">CCUG 54329</strain>
    </source>
</reference>
<evidence type="ECO:0000313" key="2">
    <source>
        <dbReference type="Proteomes" id="UP001597203"/>
    </source>
</evidence>
<proteinExistence type="predicted"/>
<sequence>MATQTILLVEDDPSVAAAIMDILEDADFAVDGPHRTLSEGAAALAGRLPAGAVLDIRLGRQDVGLIADDLDAYGVPYLFCSGAIGGSVAAQHPQAPVVSKDAVAARLVPALRRIIH</sequence>
<name>A0ABW3P9C4_9SPHN</name>
<protein>
    <recommendedName>
        <fullName evidence="3">Response regulator</fullName>
    </recommendedName>
</protein>
<dbReference type="SUPFAM" id="SSF52172">
    <property type="entry name" value="CheY-like"/>
    <property type="match status" value="1"/>
</dbReference>